<dbReference type="EMBL" id="BDDD01009045">
    <property type="protein sequence ID" value="GAV92188.1"/>
    <property type="molecule type" value="Genomic_DNA"/>
</dbReference>
<evidence type="ECO:0000313" key="2">
    <source>
        <dbReference type="Proteomes" id="UP000187406"/>
    </source>
</evidence>
<protein>
    <recommendedName>
        <fullName evidence="3">Exo_endo_phos domain-containing protein</fullName>
    </recommendedName>
</protein>
<sequence length="434" mass="49901">IVSKVCKNWDWTTNHEVSELGRIWVVWDPRVISFEVLATNEQAIHGRAVCSNGMSIHLSFVYGLCDYRTMADFNACLNAIEVDEIRSAGRFFTWTNKREGRSAVNKKLDRALGNWGWHRVYNHSSAHFHNPGVSDHSPISVALDVPWRTCNKPFKFLNCWTNDGRFVGVVKRVWGQKVHGNPLEVVLCKLRNLKRELKLTFNHPDPRPRKDAIRAELDVIQSRLLLQPSDQELIRLEKATLHKLNVLKAEEESFYRQKSRITWLKLGDSNTKFFHRSVASLHHRNHITKLQRVDGSWACTQKDIEQLSVAHFSGLLGTPPSQTSLLDYPKRLTEDQRALLGRNISDSEIRNAFWALHPEKAPGPDGFNGFFFRSVWGIVEKDMVDACRFFFNQPYMPKGLNATIIALVPKSKHANSLNDFRPIDCCNFLYKVLS</sequence>
<keyword evidence="2" id="KW-1185">Reference proteome</keyword>
<dbReference type="InParanoid" id="A0A1Q3DIY1"/>
<feature type="non-terminal residue" evidence="1">
    <location>
        <position position="434"/>
    </location>
</feature>
<evidence type="ECO:0008006" key="3">
    <source>
        <dbReference type="Google" id="ProtNLM"/>
    </source>
</evidence>
<feature type="non-terminal residue" evidence="1">
    <location>
        <position position="1"/>
    </location>
</feature>
<name>A0A1Q3DIY1_CEPFO</name>
<comment type="caution">
    <text evidence="1">The sequence shown here is derived from an EMBL/GenBank/DDBJ whole genome shotgun (WGS) entry which is preliminary data.</text>
</comment>
<dbReference type="STRING" id="3775.A0A1Q3DIY1"/>
<dbReference type="InterPro" id="IPR036691">
    <property type="entry name" value="Endo/exonu/phosph_ase_sf"/>
</dbReference>
<accession>A0A1Q3DIY1</accession>
<gene>
    <name evidence="1" type="ORF">CFOL_v3_35569</name>
</gene>
<dbReference type="Proteomes" id="UP000187406">
    <property type="component" value="Unassembled WGS sequence"/>
</dbReference>
<dbReference type="AlphaFoldDB" id="A0A1Q3DIY1"/>
<dbReference type="PANTHER" id="PTHR33710">
    <property type="entry name" value="BNAC02G09200D PROTEIN"/>
    <property type="match status" value="1"/>
</dbReference>
<evidence type="ECO:0000313" key="1">
    <source>
        <dbReference type="EMBL" id="GAV92188.1"/>
    </source>
</evidence>
<dbReference type="SUPFAM" id="SSF56219">
    <property type="entry name" value="DNase I-like"/>
    <property type="match status" value="1"/>
</dbReference>
<proteinExistence type="predicted"/>
<dbReference type="OrthoDB" id="1934719at2759"/>
<reference evidence="2" key="1">
    <citation type="submission" date="2016-04" db="EMBL/GenBank/DDBJ databases">
        <title>Cephalotus genome sequencing.</title>
        <authorList>
            <person name="Fukushima K."/>
            <person name="Hasebe M."/>
            <person name="Fang X."/>
        </authorList>
    </citation>
    <scope>NUCLEOTIDE SEQUENCE [LARGE SCALE GENOMIC DNA]</scope>
    <source>
        <strain evidence="2">cv. St1</strain>
    </source>
</reference>
<dbReference type="PANTHER" id="PTHR33710:SF80">
    <property type="entry name" value="ENDONUCLEASE_EXONUCLEASE_PHOSPHATASE"/>
    <property type="match status" value="1"/>
</dbReference>
<organism evidence="1 2">
    <name type="scientific">Cephalotus follicularis</name>
    <name type="common">Albany pitcher plant</name>
    <dbReference type="NCBI Taxonomy" id="3775"/>
    <lineage>
        <taxon>Eukaryota</taxon>
        <taxon>Viridiplantae</taxon>
        <taxon>Streptophyta</taxon>
        <taxon>Embryophyta</taxon>
        <taxon>Tracheophyta</taxon>
        <taxon>Spermatophyta</taxon>
        <taxon>Magnoliopsida</taxon>
        <taxon>eudicotyledons</taxon>
        <taxon>Gunneridae</taxon>
        <taxon>Pentapetalae</taxon>
        <taxon>rosids</taxon>
        <taxon>fabids</taxon>
        <taxon>Oxalidales</taxon>
        <taxon>Cephalotaceae</taxon>
        <taxon>Cephalotus</taxon>
    </lineage>
</organism>